<dbReference type="PANTHER" id="PTHR44051:SF8">
    <property type="entry name" value="GLUTATHIONE S-TRANSFERASE GSTA"/>
    <property type="match status" value="1"/>
</dbReference>
<dbReference type="InterPro" id="IPR036282">
    <property type="entry name" value="Glutathione-S-Trfase_C_sf"/>
</dbReference>
<dbReference type="PROSITE" id="PS50405">
    <property type="entry name" value="GST_CTER"/>
    <property type="match status" value="1"/>
</dbReference>
<reference evidence="4" key="1">
    <citation type="submission" date="2020-12" db="EMBL/GenBank/DDBJ databases">
        <title>Metabolic potential, ecology and presence of endohyphal bacteria is reflected in genomic diversity of Mucoromycotina.</title>
        <authorList>
            <person name="Muszewska A."/>
            <person name="Okrasinska A."/>
            <person name="Steczkiewicz K."/>
            <person name="Drgas O."/>
            <person name="Orlowska M."/>
            <person name="Perlinska-Lenart U."/>
            <person name="Aleksandrzak-Piekarczyk T."/>
            <person name="Szatraj K."/>
            <person name="Zielenkiewicz U."/>
            <person name="Pilsyk S."/>
            <person name="Malc E."/>
            <person name="Mieczkowski P."/>
            <person name="Kruszewska J.S."/>
            <person name="Biernat P."/>
            <person name="Pawlowska J."/>
        </authorList>
    </citation>
    <scope>NUCLEOTIDE SEQUENCE</scope>
    <source>
        <strain evidence="4">WA0000067209</strain>
    </source>
</reference>
<keyword evidence="5" id="KW-1185">Reference proteome</keyword>
<dbReference type="Proteomes" id="UP000654370">
    <property type="component" value="Unassembled WGS sequence"/>
</dbReference>
<comment type="caution">
    <text evidence="4">The sequence shown here is derived from an EMBL/GenBank/DDBJ whole genome shotgun (WGS) entry which is preliminary data.</text>
</comment>
<dbReference type="PROSITE" id="PS50404">
    <property type="entry name" value="GST_NTER"/>
    <property type="match status" value="1"/>
</dbReference>
<dbReference type="InterPro" id="IPR004045">
    <property type="entry name" value="Glutathione_S-Trfase_N"/>
</dbReference>
<dbReference type="Gene3D" id="3.40.30.10">
    <property type="entry name" value="Glutaredoxin"/>
    <property type="match status" value="1"/>
</dbReference>
<dbReference type="InterPro" id="IPR036249">
    <property type="entry name" value="Thioredoxin-like_sf"/>
</dbReference>
<dbReference type="EMBL" id="JAEPQZ010000007">
    <property type="protein sequence ID" value="KAG2178862.1"/>
    <property type="molecule type" value="Genomic_DNA"/>
</dbReference>
<evidence type="ECO:0000313" key="5">
    <source>
        <dbReference type="Proteomes" id="UP000654370"/>
    </source>
</evidence>
<dbReference type="Pfam" id="PF13417">
    <property type="entry name" value="GST_N_3"/>
    <property type="match status" value="1"/>
</dbReference>
<protein>
    <recommendedName>
        <fullName evidence="6">Glutathione S-transferase</fullName>
    </recommendedName>
</protein>
<dbReference type="AlphaFoldDB" id="A0A8H7PRC2"/>
<comment type="similarity">
    <text evidence="1">Belongs to the GST superfamily.</text>
</comment>
<evidence type="ECO:0000259" key="2">
    <source>
        <dbReference type="PROSITE" id="PS50404"/>
    </source>
</evidence>
<dbReference type="InterPro" id="IPR010987">
    <property type="entry name" value="Glutathione-S-Trfase_C-like"/>
</dbReference>
<dbReference type="OrthoDB" id="4951845at2759"/>
<dbReference type="Pfam" id="PF22041">
    <property type="entry name" value="GST_C_7"/>
    <property type="match status" value="1"/>
</dbReference>
<proteinExistence type="inferred from homology"/>
<evidence type="ECO:0000256" key="1">
    <source>
        <dbReference type="ARBA" id="ARBA00007409"/>
    </source>
</evidence>
<evidence type="ECO:0000259" key="3">
    <source>
        <dbReference type="PROSITE" id="PS50405"/>
    </source>
</evidence>
<dbReference type="SUPFAM" id="SSF52833">
    <property type="entry name" value="Thioredoxin-like"/>
    <property type="match status" value="1"/>
</dbReference>
<dbReference type="SUPFAM" id="SSF47616">
    <property type="entry name" value="GST C-terminal domain-like"/>
    <property type="match status" value="1"/>
</dbReference>
<feature type="domain" description="GST C-terminal" evidence="3">
    <location>
        <begin position="110"/>
        <end position="236"/>
    </location>
</feature>
<sequence length="236" mass="27390">MATSTIKLYDLKGTRSPDDKLSWSPNTWKARYLLNIKDLDYHSEYLHFLEIPDTVRKLVPDTAFPTVPCITDTNGQTIQDSRKIALYIDEKHPTPSVFQGGVGVHFFFENWIMNGLSRRIFQLSVMKMFPLMDEEAQHYYRQSREKMLGTSLENIAGEPEEHIGAINNDLAEIDKILEDYDYVTGDKVGWADIVLASMLKLAQITRPDVFESRLINQHSNIKHWWERMEKHANNSK</sequence>
<name>A0A8H7PRC2_MORIS</name>
<dbReference type="Gene3D" id="1.20.1050.10">
    <property type="match status" value="1"/>
</dbReference>
<gene>
    <name evidence="4" type="ORF">INT43_001708</name>
</gene>
<evidence type="ECO:0000313" key="4">
    <source>
        <dbReference type="EMBL" id="KAG2178862.1"/>
    </source>
</evidence>
<organism evidence="4 5">
    <name type="scientific">Mortierella isabellina</name>
    <name type="common">Filamentous fungus</name>
    <name type="synonym">Umbelopsis isabellina</name>
    <dbReference type="NCBI Taxonomy" id="91625"/>
    <lineage>
        <taxon>Eukaryota</taxon>
        <taxon>Fungi</taxon>
        <taxon>Fungi incertae sedis</taxon>
        <taxon>Mucoromycota</taxon>
        <taxon>Mucoromycotina</taxon>
        <taxon>Umbelopsidomycetes</taxon>
        <taxon>Umbelopsidales</taxon>
        <taxon>Umbelopsidaceae</taxon>
        <taxon>Umbelopsis</taxon>
    </lineage>
</organism>
<dbReference type="InterPro" id="IPR054416">
    <property type="entry name" value="GST_UstS-like_C"/>
</dbReference>
<accession>A0A8H7PRC2</accession>
<dbReference type="PANTHER" id="PTHR44051">
    <property type="entry name" value="GLUTATHIONE S-TRANSFERASE-RELATED"/>
    <property type="match status" value="1"/>
</dbReference>
<feature type="domain" description="GST N-terminal" evidence="2">
    <location>
        <begin position="14"/>
        <end position="96"/>
    </location>
</feature>
<evidence type="ECO:0008006" key="6">
    <source>
        <dbReference type="Google" id="ProtNLM"/>
    </source>
</evidence>